<accession>A0A6N6MGR0</accession>
<keyword evidence="6" id="KW-1185">Reference proteome</keyword>
<dbReference type="AlphaFoldDB" id="A0A6N6MGR0"/>
<reference evidence="5 6" key="1">
    <citation type="submission" date="2019-09" db="EMBL/GenBank/DDBJ databases">
        <authorList>
            <person name="Cao W.R."/>
        </authorList>
    </citation>
    <scope>NUCLEOTIDE SEQUENCE [LARGE SCALE GENOMIC DNA]</scope>
    <source>
        <strain evidence="5 6">B1N29</strain>
    </source>
</reference>
<evidence type="ECO:0000256" key="4">
    <source>
        <dbReference type="SAM" id="SignalP"/>
    </source>
</evidence>
<dbReference type="SUPFAM" id="SSF48452">
    <property type="entry name" value="TPR-like"/>
    <property type="match status" value="1"/>
</dbReference>
<organism evidence="5 6">
    <name type="scientific">Pseudotamlana haliotis</name>
    <dbReference type="NCBI Taxonomy" id="2614804"/>
    <lineage>
        <taxon>Bacteria</taxon>
        <taxon>Pseudomonadati</taxon>
        <taxon>Bacteroidota</taxon>
        <taxon>Flavobacteriia</taxon>
        <taxon>Flavobacteriales</taxon>
        <taxon>Flavobacteriaceae</taxon>
        <taxon>Pseudotamlana</taxon>
    </lineage>
</organism>
<evidence type="ECO:0000313" key="6">
    <source>
        <dbReference type="Proteomes" id="UP000441333"/>
    </source>
</evidence>
<proteinExistence type="predicted"/>
<dbReference type="InterPro" id="IPR011990">
    <property type="entry name" value="TPR-like_helical_dom_sf"/>
</dbReference>
<sequence>MKTAMKNLLLTLCVALPLLTFGQTSKLYRQALRTSDYEERIELLNQVISLEPKNLDAYFQRGLAKNNSGDFYGAIVDYSKVIVEQPDADTYFNRGNSRYSIKDYTEAKEDYAKAYILDDKFIDALYSLGCVRLDLGEYDKAIKDFDKVIKTVPGQPKTYALRASAHMALENYQQALNDYSAAIYIEGNSENYYNRGAFFMELKRYQDANNDLTNAILLDKNNPFAYFYRGACSLFLGKDKAAISDLENVLKFDSKDFDAELGLAIAYVNLKDNEKAKQHFDRANSILGLGANITSIEEYSETYWFQHQYYYFNQGITKLVKL</sequence>
<feature type="repeat" description="TPR" evidence="3">
    <location>
        <begin position="189"/>
        <end position="222"/>
    </location>
</feature>
<keyword evidence="2 3" id="KW-0802">TPR repeat</keyword>
<dbReference type="PROSITE" id="PS50293">
    <property type="entry name" value="TPR_REGION"/>
    <property type="match status" value="1"/>
</dbReference>
<feature type="chain" id="PRO_5026797737" evidence="4">
    <location>
        <begin position="23"/>
        <end position="322"/>
    </location>
</feature>
<dbReference type="Pfam" id="PF13174">
    <property type="entry name" value="TPR_6"/>
    <property type="match status" value="1"/>
</dbReference>
<dbReference type="PANTHER" id="PTHR44858">
    <property type="entry name" value="TETRATRICOPEPTIDE REPEAT PROTEIN 6"/>
    <property type="match status" value="1"/>
</dbReference>
<dbReference type="InterPro" id="IPR019734">
    <property type="entry name" value="TPR_rpt"/>
</dbReference>
<protein>
    <submittedName>
        <fullName evidence="5">Tetratricopeptide repeat protein</fullName>
    </submittedName>
</protein>
<name>A0A6N6MGR0_9FLAO</name>
<dbReference type="Pfam" id="PF00515">
    <property type="entry name" value="TPR_1"/>
    <property type="match status" value="1"/>
</dbReference>
<keyword evidence="1" id="KW-0677">Repeat</keyword>
<evidence type="ECO:0000256" key="2">
    <source>
        <dbReference type="ARBA" id="ARBA00022803"/>
    </source>
</evidence>
<dbReference type="EMBL" id="WAAT01000028">
    <property type="protein sequence ID" value="KAB1069053.1"/>
    <property type="molecule type" value="Genomic_DNA"/>
</dbReference>
<dbReference type="Proteomes" id="UP000441333">
    <property type="component" value="Unassembled WGS sequence"/>
</dbReference>
<dbReference type="Pfam" id="PF13181">
    <property type="entry name" value="TPR_8"/>
    <property type="match status" value="2"/>
</dbReference>
<dbReference type="PROSITE" id="PS50005">
    <property type="entry name" value="TPR"/>
    <property type="match status" value="3"/>
</dbReference>
<feature type="repeat" description="TPR" evidence="3">
    <location>
        <begin position="88"/>
        <end position="121"/>
    </location>
</feature>
<evidence type="ECO:0000256" key="1">
    <source>
        <dbReference type="ARBA" id="ARBA00022737"/>
    </source>
</evidence>
<keyword evidence="4" id="KW-0732">Signal</keyword>
<feature type="signal peptide" evidence="4">
    <location>
        <begin position="1"/>
        <end position="22"/>
    </location>
</feature>
<dbReference type="PANTHER" id="PTHR44858:SF1">
    <property type="entry name" value="UDP-N-ACETYLGLUCOSAMINE--PEPTIDE N-ACETYLGLUCOSAMINYLTRANSFERASE SPINDLY-RELATED"/>
    <property type="match status" value="1"/>
</dbReference>
<dbReference type="InterPro" id="IPR050498">
    <property type="entry name" value="Ycf3"/>
</dbReference>
<dbReference type="Gene3D" id="1.25.40.10">
    <property type="entry name" value="Tetratricopeptide repeat domain"/>
    <property type="match status" value="3"/>
</dbReference>
<gene>
    <name evidence="5" type="ORF">F6U93_04675</name>
</gene>
<comment type="caution">
    <text evidence="5">The sequence shown here is derived from an EMBL/GenBank/DDBJ whole genome shotgun (WGS) entry which is preliminary data.</text>
</comment>
<evidence type="ECO:0000256" key="3">
    <source>
        <dbReference type="PROSITE-ProRule" id="PRU00339"/>
    </source>
</evidence>
<dbReference type="SMART" id="SM00028">
    <property type="entry name" value="TPR"/>
    <property type="match status" value="7"/>
</dbReference>
<evidence type="ECO:0000313" key="5">
    <source>
        <dbReference type="EMBL" id="KAB1069053.1"/>
    </source>
</evidence>
<feature type="repeat" description="TPR" evidence="3">
    <location>
        <begin position="122"/>
        <end position="155"/>
    </location>
</feature>